<accession>A0A7L7KUS4</accession>
<dbReference type="Proteomes" id="UP000514720">
    <property type="component" value="Chromosome"/>
</dbReference>
<evidence type="ECO:0000313" key="4">
    <source>
        <dbReference type="EMBL" id="QMS85754.1"/>
    </source>
</evidence>
<reference evidence="4 5" key="1">
    <citation type="submission" date="2020-02" db="EMBL/GenBank/DDBJ databases">
        <authorList>
            <person name="Zheng R.K."/>
            <person name="Sun C.M."/>
        </authorList>
    </citation>
    <scope>NUCLEOTIDE SEQUENCE [LARGE SCALE GENOMIC DNA]</scope>
    <source>
        <strain evidence="5">zrk13</strain>
    </source>
</reference>
<dbReference type="InterPro" id="IPR001789">
    <property type="entry name" value="Sig_transdc_resp-reg_receiver"/>
</dbReference>
<feature type="modified residue" description="4-aspartylphosphate" evidence="2">
    <location>
        <position position="53"/>
    </location>
</feature>
<keyword evidence="1 2" id="KW-0597">Phosphoprotein</keyword>
<dbReference type="RefSeq" id="WP_258877562.1">
    <property type="nucleotide sequence ID" value="NZ_CP048914.1"/>
</dbReference>
<name>A0A7L7KUS4_9MOLU</name>
<protein>
    <submittedName>
        <fullName evidence="4">Response regulator</fullName>
    </submittedName>
</protein>
<dbReference type="Gene3D" id="3.40.50.2300">
    <property type="match status" value="1"/>
</dbReference>
<dbReference type="GO" id="GO:0000160">
    <property type="term" value="P:phosphorelay signal transduction system"/>
    <property type="evidence" value="ECO:0007669"/>
    <property type="project" value="InterPro"/>
</dbReference>
<organism evidence="4 5">
    <name type="scientific">Candidatus Xianfuyuplasma coldseepsis</name>
    <dbReference type="NCBI Taxonomy" id="2782163"/>
    <lineage>
        <taxon>Bacteria</taxon>
        <taxon>Bacillati</taxon>
        <taxon>Mycoplasmatota</taxon>
        <taxon>Mollicutes</taxon>
        <taxon>Candidatus Izemoplasmatales</taxon>
        <taxon>Candidatus Izemoplasmataceae</taxon>
        <taxon>Candidatus Xianfuyuplasma</taxon>
    </lineage>
</organism>
<gene>
    <name evidence="4" type="ORF">G4Z02_08355</name>
</gene>
<dbReference type="PANTHER" id="PTHR44591">
    <property type="entry name" value="STRESS RESPONSE REGULATOR PROTEIN 1"/>
    <property type="match status" value="1"/>
</dbReference>
<dbReference type="EMBL" id="CP048914">
    <property type="protein sequence ID" value="QMS85754.1"/>
    <property type="molecule type" value="Genomic_DNA"/>
</dbReference>
<dbReference type="InterPro" id="IPR011006">
    <property type="entry name" value="CheY-like_superfamily"/>
</dbReference>
<dbReference type="SMART" id="SM00448">
    <property type="entry name" value="REC"/>
    <property type="match status" value="1"/>
</dbReference>
<keyword evidence="5" id="KW-1185">Reference proteome</keyword>
<sequence length="124" mass="14122">MATILCMDNSDTIRKVVQDCVEDLHHQFVGVENGKQGMEIAPTLSDLKLIVLDWNMPVQSGRETLLQIRETKATKDVMVLTLIKIENKDQVMDVIELGSTNYMLKPFRVNDLQDKIEEMMTNAV</sequence>
<evidence type="ECO:0000256" key="2">
    <source>
        <dbReference type="PROSITE-ProRule" id="PRU00169"/>
    </source>
</evidence>
<feature type="domain" description="Response regulatory" evidence="3">
    <location>
        <begin position="3"/>
        <end position="120"/>
    </location>
</feature>
<dbReference type="KEGG" id="xcl:G4Z02_08355"/>
<evidence type="ECO:0000259" key="3">
    <source>
        <dbReference type="PROSITE" id="PS50110"/>
    </source>
</evidence>
<evidence type="ECO:0000256" key="1">
    <source>
        <dbReference type="ARBA" id="ARBA00022553"/>
    </source>
</evidence>
<dbReference type="InterPro" id="IPR050595">
    <property type="entry name" value="Bact_response_regulator"/>
</dbReference>
<dbReference type="PANTHER" id="PTHR44591:SF3">
    <property type="entry name" value="RESPONSE REGULATORY DOMAIN-CONTAINING PROTEIN"/>
    <property type="match status" value="1"/>
</dbReference>
<dbReference type="PROSITE" id="PS50110">
    <property type="entry name" value="RESPONSE_REGULATORY"/>
    <property type="match status" value="1"/>
</dbReference>
<dbReference type="AlphaFoldDB" id="A0A7L7KUS4"/>
<dbReference type="Pfam" id="PF00072">
    <property type="entry name" value="Response_reg"/>
    <property type="match status" value="1"/>
</dbReference>
<proteinExistence type="predicted"/>
<dbReference type="SUPFAM" id="SSF52172">
    <property type="entry name" value="CheY-like"/>
    <property type="match status" value="1"/>
</dbReference>
<evidence type="ECO:0000313" key="5">
    <source>
        <dbReference type="Proteomes" id="UP000514720"/>
    </source>
</evidence>